<protein>
    <submittedName>
        <fullName evidence="2">Uncharacterized protein</fullName>
    </submittedName>
</protein>
<feature type="transmembrane region" description="Helical" evidence="1">
    <location>
        <begin position="80"/>
        <end position="97"/>
    </location>
</feature>
<evidence type="ECO:0000313" key="3">
    <source>
        <dbReference type="Proteomes" id="UP001597461"/>
    </source>
</evidence>
<keyword evidence="3" id="KW-1185">Reference proteome</keyword>
<reference evidence="3" key="1">
    <citation type="journal article" date="2019" name="Int. J. Syst. Evol. Microbiol.">
        <title>The Global Catalogue of Microorganisms (GCM) 10K type strain sequencing project: providing services to taxonomists for standard genome sequencing and annotation.</title>
        <authorList>
            <consortium name="The Broad Institute Genomics Platform"/>
            <consortium name="The Broad Institute Genome Sequencing Center for Infectious Disease"/>
            <person name="Wu L."/>
            <person name="Ma J."/>
        </authorList>
    </citation>
    <scope>NUCLEOTIDE SEQUENCE [LARGE SCALE GENOMIC DNA]</scope>
    <source>
        <strain evidence="3">KCTC 42866</strain>
    </source>
</reference>
<evidence type="ECO:0000256" key="1">
    <source>
        <dbReference type="SAM" id="Phobius"/>
    </source>
</evidence>
<gene>
    <name evidence="2" type="ORF">ACFSR6_19755</name>
</gene>
<feature type="transmembrane region" description="Helical" evidence="1">
    <location>
        <begin position="12"/>
        <end position="34"/>
    </location>
</feature>
<evidence type="ECO:0000313" key="2">
    <source>
        <dbReference type="EMBL" id="MFD2584740.1"/>
    </source>
</evidence>
<dbReference type="RefSeq" id="WP_379082105.1">
    <property type="nucleotide sequence ID" value="NZ_JBHULL010000041.1"/>
</dbReference>
<accession>A0ABW5MNC8</accession>
<feature type="transmembrane region" description="Helical" evidence="1">
    <location>
        <begin position="46"/>
        <end position="68"/>
    </location>
</feature>
<organism evidence="2 3">
    <name type="scientific">Pedobacter vanadiisoli</name>
    <dbReference type="NCBI Taxonomy" id="1761975"/>
    <lineage>
        <taxon>Bacteria</taxon>
        <taxon>Pseudomonadati</taxon>
        <taxon>Bacteroidota</taxon>
        <taxon>Sphingobacteriia</taxon>
        <taxon>Sphingobacteriales</taxon>
        <taxon>Sphingobacteriaceae</taxon>
        <taxon>Pedobacter</taxon>
    </lineage>
</organism>
<keyword evidence="1" id="KW-0812">Transmembrane</keyword>
<comment type="caution">
    <text evidence="2">The sequence shown here is derived from an EMBL/GenBank/DDBJ whole genome shotgun (WGS) entry which is preliminary data.</text>
</comment>
<keyword evidence="1" id="KW-0472">Membrane</keyword>
<name>A0ABW5MNC8_9SPHI</name>
<dbReference type="EMBL" id="JBHULL010000041">
    <property type="protein sequence ID" value="MFD2584740.1"/>
    <property type="molecule type" value="Genomic_DNA"/>
</dbReference>
<sequence length="173" mass="19843">MKNLKPLLIEIVWLLGCVAFTIIIGILFFGKAIFEKDIDINLYDTYFVIKNQHFFICFFIVFSFTLYFTKENRHAFNRKLPLGIFLILGFGFNVLLFKTSPIATFFNPWKSGWTVYPPLSVKAEPTEVNAITGFVPTVFTPFNALLVFQILVIALMLLAVYKYGKSKKMISGI</sequence>
<proteinExistence type="predicted"/>
<keyword evidence="1" id="KW-1133">Transmembrane helix</keyword>
<dbReference type="Proteomes" id="UP001597461">
    <property type="component" value="Unassembled WGS sequence"/>
</dbReference>
<feature type="transmembrane region" description="Helical" evidence="1">
    <location>
        <begin position="142"/>
        <end position="161"/>
    </location>
</feature>